<keyword evidence="10" id="KW-1185">Reference proteome</keyword>
<evidence type="ECO:0000256" key="2">
    <source>
        <dbReference type="ARBA" id="ARBA00012438"/>
    </source>
</evidence>
<dbReference type="Pfam" id="PF02518">
    <property type="entry name" value="HATPase_c"/>
    <property type="match status" value="1"/>
</dbReference>
<evidence type="ECO:0000259" key="7">
    <source>
        <dbReference type="PROSITE" id="PS50112"/>
    </source>
</evidence>
<dbReference type="InterPro" id="IPR035965">
    <property type="entry name" value="PAS-like_dom_sf"/>
</dbReference>
<dbReference type="PROSITE" id="PS50113">
    <property type="entry name" value="PAC"/>
    <property type="match status" value="1"/>
</dbReference>
<organism evidence="9 10">
    <name type="scientific">Ectothiorhodospira magna</name>
    <dbReference type="NCBI Taxonomy" id="867345"/>
    <lineage>
        <taxon>Bacteria</taxon>
        <taxon>Pseudomonadati</taxon>
        <taxon>Pseudomonadota</taxon>
        <taxon>Gammaproteobacteria</taxon>
        <taxon>Chromatiales</taxon>
        <taxon>Ectothiorhodospiraceae</taxon>
        <taxon>Ectothiorhodospira</taxon>
    </lineage>
</organism>
<dbReference type="InterPro" id="IPR004358">
    <property type="entry name" value="Sig_transdc_His_kin-like_C"/>
</dbReference>
<keyword evidence="5" id="KW-0418">Kinase</keyword>
<keyword evidence="4" id="KW-0808">Transferase</keyword>
<dbReference type="GO" id="GO:0006355">
    <property type="term" value="P:regulation of DNA-templated transcription"/>
    <property type="evidence" value="ECO:0007669"/>
    <property type="project" value="InterPro"/>
</dbReference>
<reference evidence="9 10" key="1">
    <citation type="submission" date="2016-10" db="EMBL/GenBank/DDBJ databases">
        <authorList>
            <person name="de Groot N.N."/>
        </authorList>
    </citation>
    <scope>NUCLEOTIDE SEQUENCE [LARGE SCALE GENOMIC DNA]</scope>
    <source>
        <strain evidence="9 10">B7-7</strain>
    </source>
</reference>
<evidence type="ECO:0000313" key="9">
    <source>
        <dbReference type="EMBL" id="SEQ20747.1"/>
    </source>
</evidence>
<dbReference type="STRING" id="867345.SAMN05421693_12018"/>
<dbReference type="NCBIfam" id="TIGR02938">
    <property type="entry name" value="nifL_nitrog"/>
    <property type="match status" value="1"/>
</dbReference>
<dbReference type="Pfam" id="PF13188">
    <property type="entry name" value="PAS_8"/>
    <property type="match status" value="1"/>
</dbReference>
<dbReference type="EC" id="2.7.13.3" evidence="2"/>
<dbReference type="SMART" id="SM00387">
    <property type="entry name" value="HATPase_c"/>
    <property type="match status" value="1"/>
</dbReference>
<keyword evidence="3" id="KW-0597">Phosphoprotein</keyword>
<dbReference type="PRINTS" id="PR00344">
    <property type="entry name" value="BCTRLSENSOR"/>
</dbReference>
<dbReference type="OrthoDB" id="7991996at2"/>
<sequence length="522" mass="57284">MSRPDQPAVAGLTDTIPTSEGVLPARLFFEAVEQSSVAISITDTRANILYANPAFERVTGYGVAEVVGRNESILSDRHTPSLVYETLWGRLRQLKPWSGVLVNRRKDGSRYLAELNIAPVLDGQGQLSHYLGMHRDVTEMHRLEQQVRNQKALIESVVDAEPVAIALLDEAGQVVLGNQAYKQLAGDMGGREPAREFLTALAESMGDALETARSTEQGFVDQEVQFDPGGGRAPRWFSCSGTWFKENDASADSFFEARKASYLVLVTKEVTEIRRQQEAMRMNALRALTAEGELVESMRETLAGAIYQMQGPVNMIAAATQLLARRRQGEADPLLNVLQEALDAGRQALQTLEDSMPEARDEPVAPVNINALLREVLGLSTRRLLAAGVVVDWQPAPVLPNVLGREGRLRGMFKQLVDNALDALDSATDGRREIRILTESRGDAVHVTIQDSGPGIPEHLRLRVFEPFVSTKGRSGRAGMGLPMVQEVVNQHAGLIEIDPGCHDGCRVRLQFPTAARRQDSN</sequence>
<dbReference type="CDD" id="cd00130">
    <property type="entry name" value="PAS"/>
    <property type="match status" value="1"/>
</dbReference>
<evidence type="ECO:0000256" key="5">
    <source>
        <dbReference type="ARBA" id="ARBA00022777"/>
    </source>
</evidence>
<proteinExistence type="predicted"/>
<dbReference type="Proteomes" id="UP000199496">
    <property type="component" value="Unassembled WGS sequence"/>
</dbReference>
<evidence type="ECO:0000313" key="10">
    <source>
        <dbReference type="Proteomes" id="UP000199496"/>
    </source>
</evidence>
<name>A0A1H9E557_9GAMM</name>
<dbReference type="SMART" id="SM00086">
    <property type="entry name" value="PAC"/>
    <property type="match status" value="1"/>
</dbReference>
<dbReference type="NCBIfam" id="TIGR00229">
    <property type="entry name" value="sensory_box"/>
    <property type="match status" value="1"/>
</dbReference>
<feature type="domain" description="PAS" evidence="7">
    <location>
        <begin position="24"/>
        <end position="70"/>
    </location>
</feature>
<dbReference type="InterPro" id="IPR003594">
    <property type="entry name" value="HATPase_dom"/>
</dbReference>
<evidence type="ECO:0000259" key="6">
    <source>
        <dbReference type="PROSITE" id="PS50109"/>
    </source>
</evidence>
<evidence type="ECO:0000256" key="4">
    <source>
        <dbReference type="ARBA" id="ARBA00022679"/>
    </source>
</evidence>
<dbReference type="GO" id="GO:0004673">
    <property type="term" value="F:protein histidine kinase activity"/>
    <property type="evidence" value="ECO:0007669"/>
    <property type="project" value="UniProtKB-EC"/>
</dbReference>
<accession>A0A1H9E557</accession>
<dbReference type="SMART" id="SM00091">
    <property type="entry name" value="PAS"/>
    <property type="match status" value="2"/>
</dbReference>
<dbReference type="GO" id="GO:0009399">
    <property type="term" value="P:nitrogen fixation"/>
    <property type="evidence" value="ECO:0007669"/>
    <property type="project" value="InterPro"/>
</dbReference>
<dbReference type="InterPro" id="IPR014285">
    <property type="entry name" value="N_fixation_neg-reg_NifL"/>
</dbReference>
<protein>
    <recommendedName>
        <fullName evidence="2">histidine kinase</fullName>
        <ecNumber evidence="2">2.7.13.3</ecNumber>
    </recommendedName>
</protein>
<comment type="catalytic activity">
    <reaction evidence="1">
        <text>ATP + protein L-histidine = ADP + protein N-phospho-L-histidine.</text>
        <dbReference type="EC" id="2.7.13.3"/>
    </reaction>
</comment>
<evidence type="ECO:0000259" key="8">
    <source>
        <dbReference type="PROSITE" id="PS50113"/>
    </source>
</evidence>
<evidence type="ECO:0000256" key="3">
    <source>
        <dbReference type="ARBA" id="ARBA00022553"/>
    </source>
</evidence>
<dbReference type="PANTHER" id="PTHR43304">
    <property type="entry name" value="PHYTOCHROME-LIKE PROTEIN CPH1"/>
    <property type="match status" value="1"/>
</dbReference>
<dbReference type="AlphaFoldDB" id="A0A1H9E557"/>
<dbReference type="Gene3D" id="3.30.450.20">
    <property type="entry name" value="PAS domain"/>
    <property type="match status" value="2"/>
</dbReference>
<evidence type="ECO:0000256" key="1">
    <source>
        <dbReference type="ARBA" id="ARBA00000085"/>
    </source>
</evidence>
<dbReference type="InterPro" id="IPR000700">
    <property type="entry name" value="PAS-assoc_C"/>
</dbReference>
<dbReference type="InterPro" id="IPR052162">
    <property type="entry name" value="Sensor_kinase/Photoreceptor"/>
</dbReference>
<feature type="domain" description="Histidine kinase" evidence="6">
    <location>
        <begin position="304"/>
        <end position="516"/>
    </location>
</feature>
<dbReference type="EMBL" id="FOFO01000020">
    <property type="protein sequence ID" value="SEQ20747.1"/>
    <property type="molecule type" value="Genomic_DNA"/>
</dbReference>
<dbReference type="PROSITE" id="PS50112">
    <property type="entry name" value="PAS"/>
    <property type="match status" value="1"/>
</dbReference>
<dbReference type="SUPFAM" id="SSF55874">
    <property type="entry name" value="ATPase domain of HSP90 chaperone/DNA topoisomerase II/histidine kinase"/>
    <property type="match status" value="1"/>
</dbReference>
<dbReference type="InterPro" id="IPR005467">
    <property type="entry name" value="His_kinase_dom"/>
</dbReference>
<dbReference type="InterPro" id="IPR000014">
    <property type="entry name" value="PAS"/>
</dbReference>
<dbReference type="InterPro" id="IPR013767">
    <property type="entry name" value="PAS_fold"/>
</dbReference>
<dbReference type="InterPro" id="IPR036890">
    <property type="entry name" value="HATPase_C_sf"/>
</dbReference>
<dbReference type="RefSeq" id="WP_090207748.1">
    <property type="nucleotide sequence ID" value="NZ_FOFO01000020.1"/>
</dbReference>
<feature type="domain" description="PAC" evidence="8">
    <location>
        <begin position="95"/>
        <end position="149"/>
    </location>
</feature>
<dbReference type="GO" id="GO:0007165">
    <property type="term" value="P:signal transduction"/>
    <property type="evidence" value="ECO:0007669"/>
    <property type="project" value="InterPro"/>
</dbReference>
<dbReference type="Gene3D" id="3.30.565.10">
    <property type="entry name" value="Histidine kinase-like ATPase, C-terminal domain"/>
    <property type="match status" value="1"/>
</dbReference>
<dbReference type="InterPro" id="IPR001610">
    <property type="entry name" value="PAC"/>
</dbReference>
<dbReference type="Pfam" id="PF00989">
    <property type="entry name" value="PAS"/>
    <property type="match status" value="1"/>
</dbReference>
<dbReference type="PANTHER" id="PTHR43304:SF1">
    <property type="entry name" value="PAC DOMAIN-CONTAINING PROTEIN"/>
    <property type="match status" value="1"/>
</dbReference>
<dbReference type="SUPFAM" id="SSF55785">
    <property type="entry name" value="PYP-like sensor domain (PAS domain)"/>
    <property type="match status" value="2"/>
</dbReference>
<dbReference type="PROSITE" id="PS50109">
    <property type="entry name" value="HIS_KIN"/>
    <property type="match status" value="1"/>
</dbReference>
<gene>
    <name evidence="9" type="ORF">SAMN05421693_12018</name>
</gene>